<evidence type="ECO:0000313" key="7">
    <source>
        <dbReference type="Proteomes" id="UP000615017"/>
    </source>
</evidence>
<dbReference type="AlphaFoldDB" id="A0A2K0PEK3"/>
<organism evidence="4 5">
    <name type="scientific">Escherichia coli</name>
    <dbReference type="NCBI Taxonomy" id="562"/>
    <lineage>
        <taxon>Bacteria</taxon>
        <taxon>Pseudomonadati</taxon>
        <taxon>Pseudomonadota</taxon>
        <taxon>Gammaproteobacteria</taxon>
        <taxon>Enterobacterales</taxon>
        <taxon>Enterobacteriaceae</taxon>
        <taxon>Escherichia</taxon>
    </lineage>
</organism>
<dbReference type="EMBL" id="RRNI01000017">
    <property type="protein sequence ID" value="TJH20089.1"/>
    <property type="molecule type" value="Genomic_DNA"/>
</dbReference>
<dbReference type="EMBL" id="JAETYU010000012">
    <property type="protein sequence ID" value="MBL6203679.1"/>
    <property type="molecule type" value="Genomic_DNA"/>
</dbReference>
<gene>
    <name evidence="1" type="ORF">BRV02_002094</name>
    <name evidence="4" type="ORF">C9160_16700</name>
    <name evidence="3" type="ORF">JNA65_07560</name>
    <name evidence="2" type="ORF">JNA68_10770</name>
</gene>
<dbReference type="Proteomes" id="UP000615017">
    <property type="component" value="Unassembled WGS sequence"/>
</dbReference>
<reference evidence="4 5" key="1">
    <citation type="submission" date="2018-12" db="EMBL/GenBank/DDBJ databases">
        <title>Food and Water Safety Consortium.</title>
        <authorList>
            <person name="Tyson S."/>
            <person name="Peterson C.-L."/>
            <person name="Olson A."/>
            <person name="Tyler S."/>
            <person name="Cabral J."/>
            <person name="Lynch T."/>
            <person name="Knox N."/>
            <person name="Van Domselaar G."/>
            <person name="Graham M."/>
        </authorList>
    </citation>
    <scope>NUCLEOTIDE SEQUENCE [LARGE SCALE GENOMIC DNA]</scope>
    <source>
        <strain evidence="4 5">FWSEC0384</strain>
    </source>
</reference>
<evidence type="ECO:0000313" key="5">
    <source>
        <dbReference type="Proteomes" id="UP000306700"/>
    </source>
</evidence>
<dbReference type="EMBL" id="AASSGK010000010">
    <property type="protein sequence ID" value="EFG2161036.1"/>
    <property type="molecule type" value="Genomic_DNA"/>
</dbReference>
<protein>
    <submittedName>
        <fullName evidence="4">Uncharacterized protein</fullName>
    </submittedName>
</protein>
<dbReference type="Proteomes" id="UP000306700">
    <property type="component" value="Unassembled WGS sequence"/>
</dbReference>
<comment type="caution">
    <text evidence="4">The sequence shown here is derived from an EMBL/GenBank/DDBJ whole genome shotgun (WGS) entry which is preliminary data.</text>
</comment>
<name>A0A2K0PEK3_ECOLX</name>
<dbReference type="RefSeq" id="WP_001290239.1">
    <property type="nucleotide sequence ID" value="NZ_BFOT01000092.1"/>
</dbReference>
<evidence type="ECO:0000313" key="3">
    <source>
        <dbReference type="EMBL" id="MBL6233780.1"/>
    </source>
</evidence>
<evidence type="ECO:0000313" key="4">
    <source>
        <dbReference type="EMBL" id="TJH20089.1"/>
    </source>
</evidence>
<evidence type="ECO:0000313" key="1">
    <source>
        <dbReference type="EMBL" id="EFG2161036.1"/>
    </source>
</evidence>
<dbReference type="Proteomes" id="UP000655659">
    <property type="component" value="Unassembled WGS sequence"/>
</dbReference>
<evidence type="ECO:0000313" key="6">
    <source>
        <dbReference type="Proteomes" id="UP000534332"/>
    </source>
</evidence>
<dbReference type="Proteomes" id="UP000534332">
    <property type="component" value="Unassembled WGS sequence"/>
</dbReference>
<dbReference type="EMBL" id="JAETYZ010000006">
    <property type="protein sequence ID" value="MBL6233780.1"/>
    <property type="molecule type" value="Genomic_DNA"/>
</dbReference>
<reference evidence="1 6" key="2">
    <citation type="submission" date="2020-02" db="EMBL/GenBank/DDBJ databases">
        <authorList>
            <person name="Ashton P.M."/>
            <person name="Dallman T."/>
            <person name="Nair S."/>
            <person name="De Pinna E."/>
            <person name="Peters T."/>
            <person name="Grant K."/>
        </authorList>
    </citation>
    <scope>NUCLEOTIDE SEQUENCE [LARGE SCALE GENOMIC DNA]</scope>
    <source>
        <strain evidence="1 6">188143</strain>
    </source>
</reference>
<proteinExistence type="predicted"/>
<accession>A0A2K0PEK3</accession>
<reference evidence="2 7" key="3">
    <citation type="submission" date="2021-01" db="EMBL/GenBank/DDBJ databases">
        <title>Genomes of Escherichia coli STEC strains from raw meat-based diets for companion animals.</title>
        <authorList>
            <person name="Stevens M.J.A."/>
            <person name="Stephan R."/>
        </authorList>
    </citation>
    <scope>NUCLEOTIDE SEQUENCE</scope>
    <source>
        <strain evidence="2">ATC7-7</strain>
        <strain evidence="3 7">LSC1-58</strain>
    </source>
</reference>
<evidence type="ECO:0000313" key="2">
    <source>
        <dbReference type="EMBL" id="MBL6203679.1"/>
    </source>
</evidence>
<sequence length="109" mass="11917">MSEITVKNISPAVAGWWAKFRDDDGTEWYSPIAAWALCEVDYFGAGNTRREILPVLTSELGMGPHPSDEGYCACLYLPDEKFTLSGEQGSFAWYPVNSNSNNGNSGAES</sequence>